<dbReference type="InterPro" id="IPR029058">
    <property type="entry name" value="AB_hydrolase_fold"/>
</dbReference>
<evidence type="ECO:0000313" key="2">
    <source>
        <dbReference type="Proteomes" id="UP000756387"/>
    </source>
</evidence>
<dbReference type="GO" id="GO:0016787">
    <property type="term" value="F:hydrolase activity"/>
    <property type="evidence" value="ECO:0007669"/>
    <property type="project" value="UniProtKB-KW"/>
</dbReference>
<keyword evidence="2" id="KW-1185">Reference proteome</keyword>
<feature type="non-terminal residue" evidence="1">
    <location>
        <position position="1"/>
    </location>
</feature>
<accession>A0ABR9RXX7</accession>
<proteinExistence type="predicted"/>
<sequence length="78" mass="8521">TLPDFVVYRPEKLKKAVKKEGLLPLMVFANGACANTSITHERVLSEIASHGYIVVAIGALKLANDENWESTEAHMLIG</sequence>
<keyword evidence="1" id="KW-0378">Hydrolase</keyword>
<evidence type="ECO:0000313" key="1">
    <source>
        <dbReference type="EMBL" id="MBE7326225.1"/>
    </source>
</evidence>
<organism evidence="1 2">
    <name type="scientific">Nocardioides malaquae</name>
    <dbReference type="NCBI Taxonomy" id="2773426"/>
    <lineage>
        <taxon>Bacteria</taxon>
        <taxon>Bacillati</taxon>
        <taxon>Actinomycetota</taxon>
        <taxon>Actinomycetes</taxon>
        <taxon>Propionibacteriales</taxon>
        <taxon>Nocardioidaceae</taxon>
        <taxon>Nocardioides</taxon>
    </lineage>
</organism>
<reference evidence="1 2" key="1">
    <citation type="submission" date="2020-10" db="EMBL/GenBank/DDBJ databases">
        <title>Nocardioides sp. isolated from sludge.</title>
        <authorList>
            <person name="Zhang X."/>
        </authorList>
    </citation>
    <scope>NUCLEOTIDE SEQUENCE [LARGE SCALE GENOMIC DNA]</scope>
    <source>
        <strain evidence="1 2">Y6</strain>
    </source>
</reference>
<feature type="non-terminal residue" evidence="1">
    <location>
        <position position="78"/>
    </location>
</feature>
<name>A0ABR9RXX7_9ACTN</name>
<protein>
    <submittedName>
        <fullName evidence="1">Alpha/beta hydrolase</fullName>
    </submittedName>
</protein>
<gene>
    <name evidence="1" type="ORF">IEQ44_16480</name>
</gene>
<dbReference type="Proteomes" id="UP000756387">
    <property type="component" value="Unassembled WGS sequence"/>
</dbReference>
<dbReference type="EMBL" id="JADCSA010001153">
    <property type="protein sequence ID" value="MBE7326225.1"/>
    <property type="molecule type" value="Genomic_DNA"/>
</dbReference>
<comment type="caution">
    <text evidence="1">The sequence shown here is derived from an EMBL/GenBank/DDBJ whole genome shotgun (WGS) entry which is preliminary data.</text>
</comment>
<dbReference type="Gene3D" id="3.40.50.1820">
    <property type="entry name" value="alpha/beta hydrolase"/>
    <property type="match status" value="1"/>
</dbReference>